<name>A0ABU7FXB3_9ACTN</name>
<organism evidence="1 2">
    <name type="scientific">Streptomyces chiangmaiensis</name>
    <dbReference type="NCBI Taxonomy" id="766497"/>
    <lineage>
        <taxon>Bacteria</taxon>
        <taxon>Bacillati</taxon>
        <taxon>Actinomycetota</taxon>
        <taxon>Actinomycetes</taxon>
        <taxon>Kitasatosporales</taxon>
        <taxon>Streptomycetaceae</taxon>
        <taxon>Streptomyces</taxon>
    </lineage>
</organism>
<evidence type="ECO:0000313" key="2">
    <source>
        <dbReference type="Proteomes" id="UP001333996"/>
    </source>
</evidence>
<evidence type="ECO:0000313" key="1">
    <source>
        <dbReference type="EMBL" id="MED7828198.1"/>
    </source>
</evidence>
<keyword evidence="2" id="KW-1185">Reference proteome</keyword>
<reference evidence="1" key="1">
    <citation type="submission" date="2024-01" db="EMBL/GenBank/DDBJ databases">
        <title>First draft genome sequence data of TA4-1, the type strain of Gram-positive actinobacterium Streptomyces chiangmaiensis.</title>
        <authorList>
            <person name="Yasawong M."/>
            <person name="Nantapong N."/>
        </authorList>
    </citation>
    <scope>NUCLEOTIDE SEQUENCE</scope>
    <source>
        <strain evidence="1">TA4-1</strain>
    </source>
</reference>
<comment type="caution">
    <text evidence="1">The sequence shown here is derived from an EMBL/GenBank/DDBJ whole genome shotgun (WGS) entry which is preliminary data.</text>
</comment>
<feature type="non-terminal residue" evidence="1">
    <location>
        <position position="1"/>
    </location>
</feature>
<protein>
    <submittedName>
        <fullName evidence="1">Uncharacterized protein</fullName>
    </submittedName>
</protein>
<sequence length="165" mass="18239">EASTAQHWAHQSINGFLWGWARLLGSRLDGIDLLHEEAPGRPGWRGLAYQLDTVRTTPPGFNCVLADSGTKPEDVDTAGDLRAYAATLATDFARDQRERQAKTDRGEWAGDAGTWAHGTLYDWLASWAAWVGANSPLHAQLDPVTWRSIALQLSVARIYEYVPSH</sequence>
<dbReference type="RefSeq" id="WP_329512553.1">
    <property type="nucleotide sequence ID" value="NZ_JAYWVC010000330.1"/>
</dbReference>
<proteinExistence type="predicted"/>
<dbReference type="EMBL" id="JAYWVC010000330">
    <property type="protein sequence ID" value="MED7828198.1"/>
    <property type="molecule type" value="Genomic_DNA"/>
</dbReference>
<dbReference type="Proteomes" id="UP001333996">
    <property type="component" value="Unassembled WGS sequence"/>
</dbReference>
<gene>
    <name evidence="1" type="ORF">VXC91_41580</name>
</gene>
<accession>A0ABU7FXB3</accession>